<dbReference type="PANTHER" id="PTHR30349:SF41">
    <property type="entry name" value="INTEGRASE_RECOMBINASE PROTEIN MJ0367-RELATED"/>
    <property type="match status" value="1"/>
</dbReference>
<gene>
    <name evidence="6" type="ORF">GWI30_14465</name>
</gene>
<dbReference type="AlphaFoldDB" id="A0AAE6SK72"/>
<reference evidence="6 7" key="1">
    <citation type="submission" date="2020-01" db="EMBL/GenBank/DDBJ databases">
        <title>Complete genome of Aeromonas media MC64.</title>
        <authorList>
            <person name="Cao G."/>
            <person name="Fu J."/>
            <person name="Zhong C."/>
        </authorList>
    </citation>
    <scope>NUCLEOTIDE SEQUENCE [LARGE SCALE GENOMIC DNA]</scope>
    <source>
        <strain evidence="6 7">MC64</strain>
    </source>
</reference>
<keyword evidence="2" id="KW-0229">DNA integration</keyword>
<dbReference type="EMBL" id="CP047962">
    <property type="protein sequence ID" value="QHQ51941.1"/>
    <property type="molecule type" value="Genomic_DNA"/>
</dbReference>
<organism evidence="6 7">
    <name type="scientific">Aeromonas media</name>
    <dbReference type="NCBI Taxonomy" id="651"/>
    <lineage>
        <taxon>Bacteria</taxon>
        <taxon>Pseudomonadati</taxon>
        <taxon>Pseudomonadota</taxon>
        <taxon>Gammaproteobacteria</taxon>
        <taxon>Aeromonadales</taxon>
        <taxon>Aeromonadaceae</taxon>
        <taxon>Aeromonas</taxon>
    </lineage>
</organism>
<evidence type="ECO:0000256" key="4">
    <source>
        <dbReference type="ARBA" id="ARBA00023172"/>
    </source>
</evidence>
<evidence type="ECO:0000313" key="6">
    <source>
        <dbReference type="EMBL" id="QHQ51941.1"/>
    </source>
</evidence>
<evidence type="ECO:0000313" key="7">
    <source>
        <dbReference type="Proteomes" id="UP000463871"/>
    </source>
</evidence>
<dbReference type="Gene3D" id="1.10.443.10">
    <property type="entry name" value="Intergrase catalytic core"/>
    <property type="match status" value="1"/>
</dbReference>
<evidence type="ECO:0000256" key="3">
    <source>
        <dbReference type="ARBA" id="ARBA00023125"/>
    </source>
</evidence>
<dbReference type="InterPro" id="IPR011010">
    <property type="entry name" value="DNA_brk_join_enz"/>
</dbReference>
<comment type="similarity">
    <text evidence="1">Belongs to the 'phage' integrase family.</text>
</comment>
<dbReference type="CDD" id="cd00397">
    <property type="entry name" value="DNA_BRE_C"/>
    <property type="match status" value="1"/>
</dbReference>
<dbReference type="Pfam" id="PF00589">
    <property type="entry name" value="Phage_integrase"/>
    <property type="match status" value="1"/>
</dbReference>
<keyword evidence="4" id="KW-0233">DNA recombination</keyword>
<proteinExistence type="inferred from homology"/>
<dbReference type="SUPFAM" id="SSF56349">
    <property type="entry name" value="DNA breaking-rejoining enzymes"/>
    <property type="match status" value="1"/>
</dbReference>
<dbReference type="GO" id="GO:0003677">
    <property type="term" value="F:DNA binding"/>
    <property type="evidence" value="ECO:0007669"/>
    <property type="project" value="UniProtKB-KW"/>
</dbReference>
<dbReference type="InterPro" id="IPR013762">
    <property type="entry name" value="Integrase-like_cat_sf"/>
</dbReference>
<evidence type="ECO:0000259" key="5">
    <source>
        <dbReference type="PROSITE" id="PS51898"/>
    </source>
</evidence>
<feature type="domain" description="Tyr recombinase" evidence="5">
    <location>
        <begin position="172"/>
        <end position="397"/>
    </location>
</feature>
<keyword evidence="3" id="KW-0238">DNA-binding</keyword>
<dbReference type="RefSeq" id="WP_161507378.1">
    <property type="nucleotide sequence ID" value="NZ_CAWPID010000001.1"/>
</dbReference>
<dbReference type="InterPro" id="IPR002104">
    <property type="entry name" value="Integrase_catalytic"/>
</dbReference>
<dbReference type="Proteomes" id="UP000463871">
    <property type="component" value="Chromosome"/>
</dbReference>
<dbReference type="PROSITE" id="PS51898">
    <property type="entry name" value="TYR_RECOMBINASE"/>
    <property type="match status" value="1"/>
</dbReference>
<accession>A0AAE6SK72</accession>
<dbReference type="PANTHER" id="PTHR30349">
    <property type="entry name" value="PHAGE INTEGRASE-RELATED"/>
    <property type="match status" value="1"/>
</dbReference>
<protein>
    <submittedName>
        <fullName evidence="6">Tyrosine-type recombinase/integrase</fullName>
    </submittedName>
</protein>
<dbReference type="GO" id="GO:0015074">
    <property type="term" value="P:DNA integration"/>
    <property type="evidence" value="ECO:0007669"/>
    <property type="project" value="UniProtKB-KW"/>
</dbReference>
<sequence>MKLQIKHYIAQNGERFSLLYNANQDDTESSAFPLFYPTAYVTRQLQGQMHSSQIEQLQAIKKLYLWASQEQPALDLHQTLLSRQFMKPYQLDSLASFLGKKDKLGNTGNTISRGRHNRTINAVAEYLTWYANEIISNANSSEIASAIDRMRNAIKARCNKRQGSTSRERQTRLTKRLSDDTREALLDLFRQPWKSRSLKAHEGTRYRNVLALHIMYSTGMRIGEVLSLQLKDFSIASGGDSAYLTVRRNHDAKEDDRTPQPVAKTRSRKLPIDDGLANAIADYLIQRSHIPHVKFDENSYLLVNFMRGPRQGLGLNSQNFNTSLMHLKKQFPALHEVHPHLLRHDWNYRFSLKAQTLSMNEHEEASTREYCMGWVEDSLSAKVYNQRYIEERAWEHRHLHKLAQTLYTLTKISTGYLGQPL</sequence>
<name>A0AAE6SK72_AERME</name>
<evidence type="ECO:0000256" key="1">
    <source>
        <dbReference type="ARBA" id="ARBA00008857"/>
    </source>
</evidence>
<evidence type="ECO:0000256" key="2">
    <source>
        <dbReference type="ARBA" id="ARBA00022908"/>
    </source>
</evidence>
<dbReference type="InterPro" id="IPR050090">
    <property type="entry name" value="Tyrosine_recombinase_XerCD"/>
</dbReference>
<dbReference type="GO" id="GO:0006310">
    <property type="term" value="P:DNA recombination"/>
    <property type="evidence" value="ECO:0007669"/>
    <property type="project" value="UniProtKB-KW"/>
</dbReference>